<dbReference type="PROSITE" id="PS50893">
    <property type="entry name" value="ABC_TRANSPORTER_2"/>
    <property type="match status" value="1"/>
</dbReference>
<evidence type="ECO:0000259" key="11">
    <source>
        <dbReference type="PROSITE" id="PS50006"/>
    </source>
</evidence>
<dbReference type="GO" id="GO:0016887">
    <property type="term" value="F:ATP hydrolysis activity"/>
    <property type="evidence" value="ECO:0007669"/>
    <property type="project" value="InterPro"/>
</dbReference>
<gene>
    <name evidence="13" type="ORF">I7412_12615</name>
</gene>
<dbReference type="SMART" id="SM00382">
    <property type="entry name" value="AAA"/>
    <property type="match status" value="1"/>
</dbReference>
<feature type="region of interest" description="Disordered" evidence="9">
    <location>
        <begin position="109"/>
        <end position="217"/>
    </location>
</feature>
<dbReference type="InterPro" id="IPR008984">
    <property type="entry name" value="SMAD_FHA_dom_sf"/>
</dbReference>
<evidence type="ECO:0000256" key="2">
    <source>
        <dbReference type="ARBA" id="ARBA00022448"/>
    </source>
</evidence>
<comment type="subcellular location">
    <subcellularLocation>
        <location evidence="1">Membrane</location>
        <topology evidence="1">Multi-pass membrane protein</topology>
    </subcellularLocation>
</comment>
<evidence type="ECO:0000256" key="4">
    <source>
        <dbReference type="ARBA" id="ARBA00022692"/>
    </source>
</evidence>
<dbReference type="EMBL" id="JAEACQ010000165">
    <property type="protein sequence ID" value="MBL7628001.1"/>
    <property type="molecule type" value="Genomic_DNA"/>
</dbReference>
<dbReference type="SMART" id="SM00240">
    <property type="entry name" value="FHA"/>
    <property type="match status" value="2"/>
</dbReference>
<dbReference type="InterPro" id="IPR013525">
    <property type="entry name" value="ABC2_TM"/>
</dbReference>
<evidence type="ECO:0000256" key="5">
    <source>
        <dbReference type="ARBA" id="ARBA00022741"/>
    </source>
</evidence>
<evidence type="ECO:0000256" key="7">
    <source>
        <dbReference type="ARBA" id="ARBA00022989"/>
    </source>
</evidence>
<feature type="domain" description="FHA" evidence="11">
    <location>
        <begin position="218"/>
        <end position="267"/>
    </location>
</feature>
<keyword evidence="7 10" id="KW-1133">Transmembrane helix</keyword>
<dbReference type="Proteomes" id="UP000604475">
    <property type="component" value="Unassembled WGS sequence"/>
</dbReference>
<dbReference type="PROSITE" id="PS50006">
    <property type="entry name" value="FHA_DOMAIN"/>
    <property type="match status" value="2"/>
</dbReference>
<evidence type="ECO:0000256" key="10">
    <source>
        <dbReference type="SAM" id="Phobius"/>
    </source>
</evidence>
<keyword evidence="5" id="KW-0547">Nucleotide-binding</keyword>
<dbReference type="Pfam" id="PF01061">
    <property type="entry name" value="ABC2_membrane"/>
    <property type="match status" value="1"/>
</dbReference>
<evidence type="ECO:0000256" key="9">
    <source>
        <dbReference type="SAM" id="MobiDB-lite"/>
    </source>
</evidence>
<dbReference type="CDD" id="cd00060">
    <property type="entry name" value="FHA"/>
    <property type="match status" value="1"/>
</dbReference>
<accession>A0A937RLA8</accession>
<dbReference type="SUPFAM" id="SSF49879">
    <property type="entry name" value="SMAD/FHA domain"/>
    <property type="match status" value="2"/>
</dbReference>
<feature type="transmembrane region" description="Helical" evidence="10">
    <location>
        <begin position="865"/>
        <end position="887"/>
    </location>
</feature>
<protein>
    <submittedName>
        <fullName evidence="13">FHA domain-containing protein</fullName>
    </submittedName>
</protein>
<feature type="transmembrane region" description="Helical" evidence="10">
    <location>
        <begin position="762"/>
        <end position="782"/>
    </location>
</feature>
<keyword evidence="2" id="KW-0813">Transport</keyword>
<feature type="domain" description="ABC transporter" evidence="12">
    <location>
        <begin position="305"/>
        <end position="569"/>
    </location>
</feature>
<organism evidence="13 14">
    <name type="scientific">Frankia nepalensis</name>
    <dbReference type="NCBI Taxonomy" id="1836974"/>
    <lineage>
        <taxon>Bacteria</taxon>
        <taxon>Bacillati</taxon>
        <taxon>Actinomycetota</taxon>
        <taxon>Actinomycetes</taxon>
        <taxon>Frankiales</taxon>
        <taxon>Frankiaceae</taxon>
        <taxon>Frankia</taxon>
    </lineage>
</organism>
<comment type="caution">
    <text evidence="13">The sequence shown here is derived from an EMBL/GenBank/DDBJ whole genome shotgun (WGS) entry which is preliminary data.</text>
</comment>
<evidence type="ECO:0000256" key="3">
    <source>
        <dbReference type="ARBA" id="ARBA00022553"/>
    </source>
</evidence>
<evidence type="ECO:0000256" key="8">
    <source>
        <dbReference type="ARBA" id="ARBA00023136"/>
    </source>
</evidence>
<feature type="transmembrane region" description="Helical" evidence="10">
    <location>
        <begin position="676"/>
        <end position="695"/>
    </location>
</feature>
<evidence type="ECO:0000256" key="1">
    <source>
        <dbReference type="ARBA" id="ARBA00004141"/>
    </source>
</evidence>
<feature type="region of interest" description="Disordered" evidence="9">
    <location>
        <begin position="588"/>
        <end position="614"/>
    </location>
</feature>
<keyword evidence="14" id="KW-1185">Reference proteome</keyword>
<evidence type="ECO:0000313" key="14">
    <source>
        <dbReference type="Proteomes" id="UP000604475"/>
    </source>
</evidence>
<dbReference type="InterPro" id="IPR050352">
    <property type="entry name" value="ABCG_transporters"/>
</dbReference>
<dbReference type="InterPro" id="IPR000253">
    <property type="entry name" value="FHA_dom"/>
</dbReference>
<dbReference type="InterPro" id="IPR003439">
    <property type="entry name" value="ABC_transporter-like_ATP-bd"/>
</dbReference>
<keyword evidence="6" id="KW-0067">ATP-binding</keyword>
<evidence type="ECO:0000259" key="12">
    <source>
        <dbReference type="PROSITE" id="PS50893"/>
    </source>
</evidence>
<dbReference type="PANTHER" id="PTHR48041:SF139">
    <property type="entry name" value="PROTEIN SCARLET"/>
    <property type="match status" value="1"/>
</dbReference>
<dbReference type="AlphaFoldDB" id="A0A937RLA8"/>
<dbReference type="Pfam" id="PF00005">
    <property type="entry name" value="ABC_tran"/>
    <property type="match status" value="1"/>
</dbReference>
<feature type="compositionally biased region" description="Low complexity" evidence="9">
    <location>
        <begin position="134"/>
        <end position="148"/>
    </location>
</feature>
<proteinExistence type="predicted"/>
<evidence type="ECO:0000256" key="6">
    <source>
        <dbReference type="ARBA" id="ARBA00022840"/>
    </source>
</evidence>
<sequence>MSAGLTVRRRDEVLVVEPGRSFLVGRDATADLVVADPRVSRRHLLIEPAAEGWEVVDLSSGGTWLAGQRVGRVPVGAQSEFRLGSADGPRVTVAVAVEAEIEAGAPATMPIRRSTTPPLPREGTAVPASDRVTDPAGLGRPAAGAPGRPLDDDLTPVPGGEDASDSAAVGRHHAELTAHIDGLGAPPGPRLGPAGPGPTAVTESSGQGRVHPLRPGRMSVGRALTNDLVVGDLLASRKHAELSVGPGGVRVVDLGSANGTYVNGRRVERASLRAGDLIAVGHHVFHAVGDADDPRAVPTRLTEYLDTGDVAFEVEGLCVDVDGARLLHDISFRLPGRSLLAVIGPSGAGKTTLLGALTGFRPAGAGTVRYAGRDLYAEYDELRRRIGYVPQDDILHTTLTVRQALEYGARLRFPAETTRAERGARVDAVLAELGLTARGADEPDLADATATGEWTLPSGADLSERRVATLSGGQRKRTSIALELLTQPTLLYLDEPTSGLDPGLDQEVMRSLRGLADDGRTVVVATHSVAQLDLCDFLLVLTRGGHVAYFGPPPGALPFLGQASWADAFGVLGSADGAARLARRHRSAAHLAKNPPATPVTRRARAPLPTPTPRQQSMLSQLLTLSRRYARIIAADHSYLHMIITYPFLLGLLPRLVETPHGLRQVPTGEPNRDAIRVLLVVTLVASFLGMSNAIREIVKERPVYLRERAIGLSTTAYLGSKALVLTVITSAQSVVITIIGFAGRPPADGLLTGHPMVEMTVVVAATATAAAMMGLAVSALVDNADKAMPPLVVLSAAQLVLAGPLIPLAGRPGLNQLSWLLPGRWGNAAAASVTDLIDVQKLTDPRLNPGVPPDPLWRHTTGTLLLDLGALTALGLASLAAAGLFLGRLDPRFARPGPGRAVP</sequence>
<keyword evidence="8 10" id="KW-0472">Membrane</keyword>
<feature type="transmembrane region" description="Helical" evidence="10">
    <location>
        <begin position="716"/>
        <end position="742"/>
    </location>
</feature>
<keyword evidence="3" id="KW-0597">Phosphoprotein</keyword>
<dbReference type="Gene3D" id="2.60.200.20">
    <property type="match status" value="2"/>
</dbReference>
<dbReference type="RefSeq" id="WP_203001438.1">
    <property type="nucleotide sequence ID" value="NZ_JADWYU010000398.1"/>
</dbReference>
<dbReference type="Gene3D" id="3.40.50.300">
    <property type="entry name" value="P-loop containing nucleotide triphosphate hydrolases"/>
    <property type="match status" value="1"/>
</dbReference>
<dbReference type="InterPro" id="IPR003593">
    <property type="entry name" value="AAA+_ATPase"/>
</dbReference>
<name>A0A937RLA8_9ACTN</name>
<dbReference type="GO" id="GO:0005524">
    <property type="term" value="F:ATP binding"/>
    <property type="evidence" value="ECO:0007669"/>
    <property type="project" value="UniProtKB-KW"/>
</dbReference>
<reference evidence="13" key="1">
    <citation type="submission" date="2020-12" db="EMBL/GenBank/DDBJ databases">
        <title>Genomic characterization of non-nitrogen-fixing Frankia strains.</title>
        <authorList>
            <person name="Carlos-Shanley C."/>
            <person name="Guerra T."/>
            <person name="Hahn D."/>
        </authorList>
    </citation>
    <scope>NUCLEOTIDE SEQUENCE</scope>
    <source>
        <strain evidence="13">CN6</strain>
    </source>
</reference>
<dbReference type="PANTHER" id="PTHR48041">
    <property type="entry name" value="ABC TRANSPORTER G FAMILY MEMBER 28"/>
    <property type="match status" value="1"/>
</dbReference>
<dbReference type="GO" id="GO:0016020">
    <property type="term" value="C:membrane"/>
    <property type="evidence" value="ECO:0007669"/>
    <property type="project" value="UniProtKB-SubCell"/>
</dbReference>
<feature type="domain" description="FHA" evidence="11">
    <location>
        <begin position="22"/>
        <end position="70"/>
    </location>
</feature>
<dbReference type="SUPFAM" id="SSF52540">
    <property type="entry name" value="P-loop containing nucleoside triphosphate hydrolases"/>
    <property type="match status" value="1"/>
</dbReference>
<evidence type="ECO:0000313" key="13">
    <source>
        <dbReference type="EMBL" id="MBL7628001.1"/>
    </source>
</evidence>
<dbReference type="Pfam" id="PF00498">
    <property type="entry name" value="FHA"/>
    <property type="match status" value="2"/>
</dbReference>
<dbReference type="InterPro" id="IPR027417">
    <property type="entry name" value="P-loop_NTPase"/>
</dbReference>
<dbReference type="GO" id="GO:0140359">
    <property type="term" value="F:ABC-type transporter activity"/>
    <property type="evidence" value="ECO:0007669"/>
    <property type="project" value="InterPro"/>
</dbReference>
<feature type="transmembrane region" description="Helical" evidence="10">
    <location>
        <begin position="789"/>
        <end position="811"/>
    </location>
</feature>
<keyword evidence="4 10" id="KW-0812">Transmembrane</keyword>